<comment type="subcellular location">
    <subcellularLocation>
        <location evidence="1">Membrane</location>
        <topology evidence="1">Multi-pass membrane protein</topology>
    </subcellularLocation>
</comment>
<dbReference type="Gene3D" id="1.20.1250.20">
    <property type="entry name" value="MFS general substrate transporter like domains"/>
    <property type="match status" value="1"/>
</dbReference>
<comment type="similarity">
    <text evidence="2">Belongs to the major facilitator superfamily. MFSD6 family.</text>
</comment>
<keyword evidence="5" id="KW-0472">Membrane</keyword>
<keyword evidence="7" id="KW-1185">Reference proteome</keyword>
<proteinExistence type="inferred from homology"/>
<gene>
    <name evidence="6" type="ORF">PACLA_8A070971</name>
</gene>
<sequence>MIPAYKYGEQRCFGSKGWGVSAFVVGMLVSMNHDSSLACNGIDDINYSPCFYAFGFLMLCELVVAIPFKYRNANEDKSLETRAHLAQVCQQLDRLTLFVFFIVLLAGFNMGFIQNFLFWYLQSLGGSQTLFSLILGFNAVGDLIGFLLSVKLISKYGHLKMLVLEIFAYALSERVNPGSFCAHAVLGSWLWWRGIIGGVLMERIGGRTTFLGLAVINLSVVMLIFVVVQLDCCQRRLQDIDKPVEIDDSDI</sequence>
<dbReference type="GO" id="GO:0016020">
    <property type="term" value="C:membrane"/>
    <property type="evidence" value="ECO:0007669"/>
    <property type="project" value="UniProtKB-SubCell"/>
</dbReference>
<evidence type="ECO:0000256" key="4">
    <source>
        <dbReference type="ARBA" id="ARBA00022989"/>
    </source>
</evidence>
<evidence type="ECO:0000256" key="3">
    <source>
        <dbReference type="ARBA" id="ARBA00022692"/>
    </source>
</evidence>
<dbReference type="Proteomes" id="UP001152795">
    <property type="component" value="Unassembled WGS sequence"/>
</dbReference>
<dbReference type="InterPro" id="IPR051717">
    <property type="entry name" value="MFS_MFSD6"/>
</dbReference>
<evidence type="ECO:0000256" key="5">
    <source>
        <dbReference type="ARBA" id="ARBA00023136"/>
    </source>
</evidence>
<keyword evidence="3" id="KW-0812">Transmembrane</keyword>
<comment type="caution">
    <text evidence="6">The sequence shown here is derived from an EMBL/GenBank/DDBJ whole genome shotgun (WGS) entry which is preliminary data.</text>
</comment>
<evidence type="ECO:0000313" key="7">
    <source>
        <dbReference type="Proteomes" id="UP001152795"/>
    </source>
</evidence>
<dbReference type="InterPro" id="IPR024989">
    <property type="entry name" value="MFS_assoc_dom"/>
</dbReference>
<dbReference type="PANTHER" id="PTHR16172">
    <property type="entry name" value="MAJOR FACILITATOR SUPERFAMILY DOMAIN-CONTAINING PROTEIN 6-LIKE"/>
    <property type="match status" value="1"/>
</dbReference>
<protein>
    <submittedName>
        <fullName evidence="6">Uncharacterized protein</fullName>
    </submittedName>
</protein>
<evidence type="ECO:0000256" key="2">
    <source>
        <dbReference type="ARBA" id="ARBA00005241"/>
    </source>
</evidence>
<dbReference type="AlphaFoldDB" id="A0A6S7FTH4"/>
<dbReference type="InterPro" id="IPR036259">
    <property type="entry name" value="MFS_trans_sf"/>
</dbReference>
<name>A0A6S7FTH4_PARCT</name>
<dbReference type="OrthoDB" id="515887at2759"/>
<evidence type="ECO:0000256" key="1">
    <source>
        <dbReference type="ARBA" id="ARBA00004141"/>
    </source>
</evidence>
<keyword evidence="4" id="KW-1133">Transmembrane helix</keyword>
<reference evidence="6" key="1">
    <citation type="submission" date="2020-04" db="EMBL/GenBank/DDBJ databases">
        <authorList>
            <person name="Alioto T."/>
            <person name="Alioto T."/>
            <person name="Gomez Garrido J."/>
        </authorList>
    </citation>
    <scope>NUCLEOTIDE SEQUENCE</scope>
    <source>
        <strain evidence="6">A484AB</strain>
    </source>
</reference>
<dbReference type="EMBL" id="CACRXK020000553">
    <property type="protein sequence ID" value="CAB3982905.1"/>
    <property type="molecule type" value="Genomic_DNA"/>
</dbReference>
<accession>A0A6S7FTH4</accession>
<dbReference type="Pfam" id="PF12832">
    <property type="entry name" value="MFS_1_like"/>
    <property type="match status" value="1"/>
</dbReference>
<organism evidence="6 7">
    <name type="scientific">Paramuricea clavata</name>
    <name type="common">Red gorgonian</name>
    <name type="synonym">Violescent sea-whip</name>
    <dbReference type="NCBI Taxonomy" id="317549"/>
    <lineage>
        <taxon>Eukaryota</taxon>
        <taxon>Metazoa</taxon>
        <taxon>Cnidaria</taxon>
        <taxon>Anthozoa</taxon>
        <taxon>Octocorallia</taxon>
        <taxon>Malacalcyonacea</taxon>
        <taxon>Plexauridae</taxon>
        <taxon>Paramuricea</taxon>
    </lineage>
</organism>
<dbReference type="PANTHER" id="PTHR16172:SF2">
    <property type="entry name" value="MAJOR FACILITATOR SUPERFAMILY DOMAIN-CONTAINING PROTEIN 6"/>
    <property type="match status" value="1"/>
</dbReference>
<dbReference type="SUPFAM" id="SSF103473">
    <property type="entry name" value="MFS general substrate transporter"/>
    <property type="match status" value="1"/>
</dbReference>
<evidence type="ECO:0000313" key="6">
    <source>
        <dbReference type="EMBL" id="CAB3982905.1"/>
    </source>
</evidence>